<evidence type="ECO:0000256" key="4">
    <source>
        <dbReference type="ARBA" id="ARBA00023157"/>
    </source>
</evidence>
<evidence type="ECO:0000256" key="6">
    <source>
        <dbReference type="SAM" id="MobiDB-lite"/>
    </source>
</evidence>
<dbReference type="InterPro" id="IPR035976">
    <property type="entry name" value="Sushi/SCR/CCP_sf"/>
</dbReference>
<dbReference type="Pfam" id="PF00084">
    <property type="entry name" value="Sushi"/>
    <property type="match status" value="1"/>
</dbReference>
<evidence type="ECO:0000256" key="5">
    <source>
        <dbReference type="PROSITE-ProRule" id="PRU00302"/>
    </source>
</evidence>
<proteinExistence type="predicted"/>
<keyword evidence="3" id="KW-0677">Repeat</keyword>
<comment type="caution">
    <text evidence="5">Lacks conserved residue(s) required for the propagation of feature annotation.</text>
</comment>
<dbReference type="InterPro" id="IPR000436">
    <property type="entry name" value="Sushi_SCR_CCP_dom"/>
</dbReference>
<feature type="disulfide bond" evidence="5">
    <location>
        <begin position="28"/>
        <end position="55"/>
    </location>
</feature>
<keyword evidence="9" id="KW-1185">Reference proteome</keyword>
<sequence>CPAPQIRNGRVTVPKLRYTYRDSVTFKCHRGFTLRGHRTSQCRGDRRWHPPVPVCEQGKNQHRGLSGLHIPP</sequence>
<dbReference type="AlphaFoldDB" id="A0A7K8FPL7"/>
<name>A0A7K8FPL7_9CORV</name>
<reference evidence="8 9" key="1">
    <citation type="submission" date="2019-09" db="EMBL/GenBank/DDBJ databases">
        <title>Bird 10,000 Genomes (B10K) Project - Family phase.</title>
        <authorList>
            <person name="Zhang G."/>
        </authorList>
    </citation>
    <scope>NUCLEOTIDE SEQUENCE [LARGE SCALE GENOMIC DNA]</scope>
    <source>
        <strain evidence="8">B10K-DU-029-33</strain>
        <tissue evidence="8">Heart</tissue>
    </source>
</reference>
<keyword evidence="4 5" id="KW-1015">Disulfide bond</keyword>
<keyword evidence="2" id="KW-0732">Signal</keyword>
<evidence type="ECO:0000259" key="7">
    <source>
        <dbReference type="PROSITE" id="PS50923"/>
    </source>
</evidence>
<dbReference type="PANTHER" id="PTHR45656">
    <property type="entry name" value="PROTEIN CBR-CLEC-78"/>
    <property type="match status" value="1"/>
</dbReference>
<feature type="region of interest" description="Disordered" evidence="6">
    <location>
        <begin position="53"/>
        <end position="72"/>
    </location>
</feature>
<dbReference type="Proteomes" id="UP000548317">
    <property type="component" value="Unassembled WGS sequence"/>
</dbReference>
<dbReference type="PANTHER" id="PTHR45656:SF4">
    <property type="entry name" value="PROTEIN CBR-CLEC-78"/>
    <property type="match status" value="1"/>
</dbReference>
<evidence type="ECO:0000256" key="3">
    <source>
        <dbReference type="ARBA" id="ARBA00022737"/>
    </source>
</evidence>
<feature type="non-terminal residue" evidence="8">
    <location>
        <position position="72"/>
    </location>
</feature>
<dbReference type="FunFam" id="2.10.70.10:FF:000014">
    <property type="entry name" value="Membrane cofactor protein"/>
    <property type="match status" value="1"/>
</dbReference>
<keyword evidence="1 5" id="KW-0768">Sushi</keyword>
<feature type="domain" description="Sushi" evidence="7">
    <location>
        <begin position="1"/>
        <end position="57"/>
    </location>
</feature>
<protein>
    <submittedName>
        <fullName evidence="8">CR2 protein</fullName>
    </submittedName>
</protein>
<comment type="caution">
    <text evidence="8">The sequence shown here is derived from an EMBL/GenBank/DDBJ whole genome shotgun (WGS) entry which is preliminary data.</text>
</comment>
<dbReference type="SUPFAM" id="SSF57535">
    <property type="entry name" value="Complement control module/SCR domain"/>
    <property type="match status" value="1"/>
</dbReference>
<evidence type="ECO:0000256" key="1">
    <source>
        <dbReference type="ARBA" id="ARBA00022659"/>
    </source>
</evidence>
<organism evidence="8 9">
    <name type="scientific">Struthidea cinerea</name>
    <dbReference type="NCBI Taxonomy" id="181839"/>
    <lineage>
        <taxon>Eukaryota</taxon>
        <taxon>Metazoa</taxon>
        <taxon>Chordata</taxon>
        <taxon>Craniata</taxon>
        <taxon>Vertebrata</taxon>
        <taxon>Euteleostomi</taxon>
        <taxon>Archelosauria</taxon>
        <taxon>Archosauria</taxon>
        <taxon>Dinosauria</taxon>
        <taxon>Saurischia</taxon>
        <taxon>Theropoda</taxon>
        <taxon>Coelurosauria</taxon>
        <taxon>Aves</taxon>
        <taxon>Neognathae</taxon>
        <taxon>Neoaves</taxon>
        <taxon>Telluraves</taxon>
        <taxon>Australaves</taxon>
        <taxon>Passeriformes</taxon>
        <taxon>Corvoidea</taxon>
        <taxon>Corcoracidae</taxon>
        <taxon>Struthidea</taxon>
    </lineage>
</organism>
<dbReference type="InterPro" id="IPR051277">
    <property type="entry name" value="SEZ6_CSMD_C4BPB_Regulators"/>
</dbReference>
<evidence type="ECO:0000256" key="2">
    <source>
        <dbReference type="ARBA" id="ARBA00022729"/>
    </source>
</evidence>
<accession>A0A7K8FPL7</accession>
<feature type="non-terminal residue" evidence="8">
    <location>
        <position position="1"/>
    </location>
</feature>
<dbReference type="Gene3D" id="2.10.70.10">
    <property type="entry name" value="Complement Module, domain 1"/>
    <property type="match status" value="1"/>
</dbReference>
<gene>
    <name evidence="8" type="primary">Cr2_2</name>
    <name evidence="8" type="ORF">STRCIN_R16038</name>
</gene>
<evidence type="ECO:0000313" key="8">
    <source>
        <dbReference type="EMBL" id="NXB65600.1"/>
    </source>
</evidence>
<dbReference type="PROSITE" id="PS50923">
    <property type="entry name" value="SUSHI"/>
    <property type="match status" value="1"/>
</dbReference>
<dbReference type="EMBL" id="VZTI01004623">
    <property type="protein sequence ID" value="NXB65600.1"/>
    <property type="molecule type" value="Genomic_DNA"/>
</dbReference>
<evidence type="ECO:0000313" key="9">
    <source>
        <dbReference type="Proteomes" id="UP000548317"/>
    </source>
</evidence>
<dbReference type="CDD" id="cd00033">
    <property type="entry name" value="CCP"/>
    <property type="match status" value="1"/>
</dbReference>
<dbReference type="SMART" id="SM00032">
    <property type="entry name" value="CCP"/>
    <property type="match status" value="1"/>
</dbReference>